<evidence type="ECO:0000256" key="1">
    <source>
        <dbReference type="SAM" id="MobiDB-lite"/>
    </source>
</evidence>
<evidence type="ECO:0000313" key="3">
    <source>
        <dbReference type="Proteomes" id="UP000287166"/>
    </source>
</evidence>
<organism evidence="2 3">
    <name type="scientific">Sparassis crispa</name>
    <dbReference type="NCBI Taxonomy" id="139825"/>
    <lineage>
        <taxon>Eukaryota</taxon>
        <taxon>Fungi</taxon>
        <taxon>Dikarya</taxon>
        <taxon>Basidiomycota</taxon>
        <taxon>Agaricomycotina</taxon>
        <taxon>Agaricomycetes</taxon>
        <taxon>Polyporales</taxon>
        <taxon>Sparassidaceae</taxon>
        <taxon>Sparassis</taxon>
    </lineage>
</organism>
<dbReference type="EMBL" id="BFAD01000002">
    <property type="protein sequence ID" value="GBE79493.1"/>
    <property type="molecule type" value="Genomic_DNA"/>
</dbReference>
<reference evidence="2 3" key="1">
    <citation type="journal article" date="2018" name="Sci. Rep.">
        <title>Genome sequence of the cauliflower mushroom Sparassis crispa (Hanabiratake) and its association with beneficial usage.</title>
        <authorList>
            <person name="Kiyama R."/>
            <person name="Furutani Y."/>
            <person name="Kawaguchi K."/>
            <person name="Nakanishi T."/>
        </authorList>
    </citation>
    <scope>NUCLEOTIDE SEQUENCE [LARGE SCALE GENOMIC DNA]</scope>
</reference>
<accession>A0A401GBI5</accession>
<sequence length="222" mass="24903">MSIPASPTLVNGVPSRAQTPFIRTASPSPSIELSHTSDEQEFATHLVSAIRVPVDFTDILVALRNRPQDRQAVVSMQRALEMVEWMQTARQELIAAEERTMRSLVQYRRFGRSMGTKTSDTSLDTPLMEYPHPLLAHRQNQFSFDLALLVRTYPVDDLRYPNHLSRPHPLLHIAVIPTGMDVSPNKDHESAGGHATDVEEIIMSATAPDDDEDHNISYVQDP</sequence>
<dbReference type="AlphaFoldDB" id="A0A401GBI5"/>
<feature type="region of interest" description="Disordered" evidence="1">
    <location>
        <begin position="203"/>
        <end position="222"/>
    </location>
</feature>
<dbReference type="Proteomes" id="UP000287166">
    <property type="component" value="Unassembled WGS sequence"/>
</dbReference>
<dbReference type="InParanoid" id="A0A401GBI5"/>
<proteinExistence type="predicted"/>
<name>A0A401GBI5_9APHY</name>
<dbReference type="GeneID" id="38776410"/>
<gene>
    <name evidence="2" type="ORF">SCP_0206930</name>
</gene>
<dbReference type="RefSeq" id="XP_027610406.1">
    <property type="nucleotide sequence ID" value="XM_027754605.1"/>
</dbReference>
<protein>
    <submittedName>
        <fullName evidence="2">Uncharacterized protein</fullName>
    </submittedName>
</protein>
<keyword evidence="3" id="KW-1185">Reference proteome</keyword>
<evidence type="ECO:0000313" key="2">
    <source>
        <dbReference type="EMBL" id="GBE79493.1"/>
    </source>
</evidence>
<comment type="caution">
    <text evidence="2">The sequence shown here is derived from an EMBL/GenBank/DDBJ whole genome shotgun (WGS) entry which is preliminary data.</text>
</comment>